<dbReference type="PANTHER" id="PTHR35006">
    <property type="entry name" value="GLYOXALASE FAMILY PROTEIN (AFU_ORTHOLOGUE AFUA_5G14830)"/>
    <property type="match status" value="1"/>
</dbReference>
<dbReference type="STRING" id="428993.SAMN06296058_1177"/>
<gene>
    <name evidence="2" type="ORF">SAMN06296058_1177</name>
</gene>
<reference evidence="2 3" key="1">
    <citation type="submission" date="2017-02" db="EMBL/GenBank/DDBJ databases">
        <authorList>
            <person name="Peterson S.W."/>
        </authorList>
    </citation>
    <scope>NUCLEOTIDE SEQUENCE [LARGE SCALE GENOMIC DNA]</scope>
    <source>
        <strain evidence="2 3">P15</strain>
    </source>
</reference>
<dbReference type="Proteomes" id="UP000190341">
    <property type="component" value="Unassembled WGS sequence"/>
</dbReference>
<name>A0A1T5JXQ0_9GAMM</name>
<evidence type="ECO:0000313" key="2">
    <source>
        <dbReference type="EMBL" id="SKC56197.1"/>
    </source>
</evidence>
<dbReference type="InterPro" id="IPR037523">
    <property type="entry name" value="VOC_core"/>
</dbReference>
<dbReference type="RefSeq" id="WP_079723505.1">
    <property type="nucleotide sequence ID" value="NZ_BMCL01000002.1"/>
</dbReference>
<feature type="domain" description="VOC" evidence="1">
    <location>
        <begin position="11"/>
        <end position="128"/>
    </location>
</feature>
<sequence>METQELHRGRLIDHIQLVVRDLPASQRFYEAVFKVLGIPMAGSGDDYFWADELFVSTAASEAAQGELTGRVHLAFQAQDRAMVDAFYQAAMAHGGRDHGKPGERPYHPGYYGAFVLDPDGNNIEAVYHGEATRSAASVKVTF</sequence>
<organism evidence="2 3">
    <name type="scientific">Pseudoxanthomonas indica</name>
    <dbReference type="NCBI Taxonomy" id="428993"/>
    <lineage>
        <taxon>Bacteria</taxon>
        <taxon>Pseudomonadati</taxon>
        <taxon>Pseudomonadota</taxon>
        <taxon>Gammaproteobacteria</taxon>
        <taxon>Lysobacterales</taxon>
        <taxon>Lysobacteraceae</taxon>
        <taxon>Pseudoxanthomonas</taxon>
    </lineage>
</organism>
<proteinExistence type="predicted"/>
<evidence type="ECO:0000313" key="3">
    <source>
        <dbReference type="Proteomes" id="UP000190341"/>
    </source>
</evidence>
<dbReference type="GO" id="GO:0051213">
    <property type="term" value="F:dioxygenase activity"/>
    <property type="evidence" value="ECO:0007669"/>
    <property type="project" value="UniProtKB-KW"/>
</dbReference>
<keyword evidence="3" id="KW-1185">Reference proteome</keyword>
<dbReference type="Gene3D" id="3.10.180.10">
    <property type="entry name" value="2,3-Dihydroxybiphenyl 1,2-Dioxygenase, domain 1"/>
    <property type="match status" value="1"/>
</dbReference>
<dbReference type="SUPFAM" id="SSF54593">
    <property type="entry name" value="Glyoxalase/Bleomycin resistance protein/Dihydroxybiphenyl dioxygenase"/>
    <property type="match status" value="1"/>
</dbReference>
<dbReference type="EMBL" id="FUZV01000001">
    <property type="protein sequence ID" value="SKC56197.1"/>
    <property type="molecule type" value="Genomic_DNA"/>
</dbReference>
<accession>A0A1T5JXQ0</accession>
<dbReference type="CDD" id="cd07262">
    <property type="entry name" value="VOC_like"/>
    <property type="match status" value="1"/>
</dbReference>
<dbReference type="PANTHER" id="PTHR35006:SF2">
    <property type="entry name" value="GLYOXALASE FAMILY PROTEIN (AFU_ORTHOLOGUE AFUA_5G14830)"/>
    <property type="match status" value="1"/>
</dbReference>
<dbReference type="AlphaFoldDB" id="A0A1T5JXQ0"/>
<keyword evidence="2" id="KW-0223">Dioxygenase</keyword>
<dbReference type="InterPro" id="IPR029068">
    <property type="entry name" value="Glyas_Bleomycin-R_OHBP_Dase"/>
</dbReference>
<evidence type="ECO:0000259" key="1">
    <source>
        <dbReference type="PROSITE" id="PS51819"/>
    </source>
</evidence>
<dbReference type="Pfam" id="PF00903">
    <property type="entry name" value="Glyoxalase"/>
    <property type="match status" value="1"/>
</dbReference>
<protein>
    <submittedName>
        <fullName evidence="2">Catechol 2,3-dioxygenase</fullName>
    </submittedName>
</protein>
<keyword evidence="2" id="KW-0560">Oxidoreductase</keyword>
<dbReference type="OrthoDB" id="9800438at2"/>
<dbReference type="PROSITE" id="PS51819">
    <property type="entry name" value="VOC"/>
    <property type="match status" value="1"/>
</dbReference>
<dbReference type="InterPro" id="IPR004360">
    <property type="entry name" value="Glyas_Fos-R_dOase_dom"/>
</dbReference>